<evidence type="ECO:0000313" key="1">
    <source>
        <dbReference type="EMBL" id="GER89966.1"/>
    </source>
</evidence>
<reference evidence="2 3" key="1">
    <citation type="submission" date="2019-10" db="EMBL/GenBank/DDBJ databases">
        <title>Dictyobacter vulcani sp. nov., within the class Ktedonobacteria, isolated from soil of volcanic Mt. Zao.</title>
        <authorList>
            <person name="Zheng Y."/>
            <person name="Wang C.M."/>
            <person name="Sakai Y."/>
            <person name="Abe K."/>
            <person name="Yokota A."/>
            <person name="Yabe S."/>
        </authorList>
    </citation>
    <scope>NUCLEOTIDE SEQUENCE [LARGE SCALE GENOMIC DNA]</scope>
    <source>
        <strain evidence="2 3">W12</strain>
    </source>
</reference>
<dbReference type="EMBL" id="BKZW01000002">
    <property type="protein sequence ID" value="GER89974.1"/>
    <property type="molecule type" value="Genomic_DNA"/>
</dbReference>
<dbReference type="AlphaFoldDB" id="A0A5J4KKP9"/>
<gene>
    <name evidence="1" type="ORF">KDW_41280</name>
    <name evidence="2" type="ORF">KDW_41360</name>
</gene>
<proteinExistence type="predicted"/>
<evidence type="ECO:0000313" key="2">
    <source>
        <dbReference type="EMBL" id="GER89974.1"/>
    </source>
</evidence>
<accession>A0A5J4KKP9</accession>
<dbReference type="EMBL" id="BKZW01000002">
    <property type="protein sequence ID" value="GER89966.1"/>
    <property type="molecule type" value="Genomic_DNA"/>
</dbReference>
<comment type="caution">
    <text evidence="2">The sequence shown here is derived from an EMBL/GenBank/DDBJ whole genome shotgun (WGS) entry which is preliminary data.</text>
</comment>
<evidence type="ECO:0000313" key="3">
    <source>
        <dbReference type="Proteomes" id="UP000326912"/>
    </source>
</evidence>
<sequence>MLKIIGIAPISTGELVVDPYVPLSFRSYDTVPYLWRIGDFHRSLLEISIEQSTGILYDVTLTLPGSSMLANLPTGYELVPEKIGLPIIEISAITWEGEYIGIWDEKHEFSLLLKNDAVYIVFDSSLNPSSCISVDRVTFFEAESVLCGIGFFSLAPEEIALLKKYFIKV</sequence>
<dbReference type="RefSeq" id="WP_151757763.1">
    <property type="nucleotide sequence ID" value="NZ_BKZW01000002.1"/>
</dbReference>
<organism evidence="2 3">
    <name type="scientific">Dictyobacter vulcani</name>
    <dbReference type="NCBI Taxonomy" id="2607529"/>
    <lineage>
        <taxon>Bacteria</taxon>
        <taxon>Bacillati</taxon>
        <taxon>Chloroflexota</taxon>
        <taxon>Ktedonobacteria</taxon>
        <taxon>Ktedonobacterales</taxon>
        <taxon>Dictyobacteraceae</taxon>
        <taxon>Dictyobacter</taxon>
    </lineage>
</organism>
<dbReference type="Proteomes" id="UP000326912">
    <property type="component" value="Unassembled WGS sequence"/>
</dbReference>
<name>A0A5J4KKP9_9CHLR</name>
<keyword evidence="3" id="KW-1185">Reference proteome</keyword>
<protein>
    <submittedName>
        <fullName evidence="2">Uncharacterized protein</fullName>
    </submittedName>
</protein>